<gene>
    <name evidence="4" type="ORF">CWE22_05950</name>
</gene>
<dbReference type="AlphaFoldDB" id="A0A7Z6ZUK1"/>
<keyword evidence="2" id="KW-1133">Transmembrane helix</keyword>
<dbReference type="RefSeq" id="WP_169930433.1">
    <property type="nucleotide sequence ID" value="NZ_PIPR01000001.1"/>
</dbReference>
<organism evidence="4 5">
    <name type="scientific">Pseudidiomarina aestuarii</name>
    <dbReference type="NCBI Taxonomy" id="624146"/>
    <lineage>
        <taxon>Bacteria</taxon>
        <taxon>Pseudomonadati</taxon>
        <taxon>Pseudomonadota</taxon>
        <taxon>Gammaproteobacteria</taxon>
        <taxon>Alteromonadales</taxon>
        <taxon>Idiomarinaceae</taxon>
        <taxon>Pseudidiomarina</taxon>
    </lineage>
</organism>
<proteinExistence type="inferred from homology"/>
<sequence>MSAAPKISVYLITLNEGRYLDEVLSSVRGADEIVIVDSGSDDDTLLIAERHGARIIQQEWLGFAAQKSFALEQCTHDWVLNLDGDEVLPTGAIEQLRELAASNQADGYWLKRDDWWFGDKLPGAKRYKFCRFYRKTKAHWDVTQYVHEHIHIDGTTQQTDITMKHYGYDSVHGYMAKLNSYSELKARVRSERNRKVSLPRLLLIYPLMFLKFYLLRGMIFSGWRGFVKAHIDAFYFFLTEAKLYEQRYRSKH</sequence>
<feature type="transmembrane region" description="Helical" evidence="2">
    <location>
        <begin position="197"/>
        <end position="214"/>
    </location>
</feature>
<comment type="similarity">
    <text evidence="1">Belongs to the glycosyltransferase 2 family. WaaE/KdtX subfamily.</text>
</comment>
<keyword evidence="2" id="KW-0812">Transmembrane</keyword>
<evidence type="ECO:0000259" key="3">
    <source>
        <dbReference type="Pfam" id="PF00535"/>
    </source>
</evidence>
<keyword evidence="5" id="KW-1185">Reference proteome</keyword>
<keyword evidence="4" id="KW-0808">Transferase</keyword>
<dbReference type="PANTHER" id="PTHR43630:SF2">
    <property type="entry name" value="GLYCOSYLTRANSFERASE"/>
    <property type="match status" value="1"/>
</dbReference>
<accession>A0A7Z6ZUK1</accession>
<evidence type="ECO:0000313" key="4">
    <source>
        <dbReference type="EMBL" id="RUO41699.1"/>
    </source>
</evidence>
<name>A0A7Z6ZUK1_9GAMM</name>
<dbReference type="CDD" id="cd02511">
    <property type="entry name" value="Beta4Glucosyltransferase"/>
    <property type="match status" value="1"/>
</dbReference>
<feature type="domain" description="Glycosyltransferase 2-like" evidence="3">
    <location>
        <begin position="8"/>
        <end position="114"/>
    </location>
</feature>
<dbReference type="InterPro" id="IPR029044">
    <property type="entry name" value="Nucleotide-diphossugar_trans"/>
</dbReference>
<protein>
    <submittedName>
        <fullName evidence="4">Glycosyltransferase family 2 protein</fullName>
    </submittedName>
</protein>
<keyword evidence="2" id="KW-0472">Membrane</keyword>
<evidence type="ECO:0000256" key="2">
    <source>
        <dbReference type="SAM" id="Phobius"/>
    </source>
</evidence>
<dbReference type="EMBL" id="PIPR01000001">
    <property type="protein sequence ID" value="RUO41699.1"/>
    <property type="molecule type" value="Genomic_DNA"/>
</dbReference>
<dbReference type="GO" id="GO:0016740">
    <property type="term" value="F:transferase activity"/>
    <property type="evidence" value="ECO:0007669"/>
    <property type="project" value="UniProtKB-KW"/>
</dbReference>
<dbReference type="Pfam" id="PF00535">
    <property type="entry name" value="Glycos_transf_2"/>
    <property type="match status" value="1"/>
</dbReference>
<evidence type="ECO:0000256" key="1">
    <source>
        <dbReference type="ARBA" id="ARBA00038494"/>
    </source>
</evidence>
<comment type="caution">
    <text evidence="4">The sequence shown here is derived from an EMBL/GenBank/DDBJ whole genome shotgun (WGS) entry which is preliminary data.</text>
</comment>
<dbReference type="Proteomes" id="UP000287766">
    <property type="component" value="Unassembled WGS sequence"/>
</dbReference>
<reference evidence="5" key="1">
    <citation type="journal article" date="2018" name="Front. Microbiol.">
        <title>Genome-Based Analysis Reveals the Taxonomy and Diversity of the Family Idiomarinaceae.</title>
        <authorList>
            <person name="Liu Y."/>
            <person name="Lai Q."/>
            <person name="Shao Z."/>
        </authorList>
    </citation>
    <scope>NUCLEOTIDE SEQUENCE [LARGE SCALE GENOMIC DNA]</scope>
    <source>
        <strain evidence="5">KYW314</strain>
    </source>
</reference>
<dbReference type="Gene3D" id="3.90.550.10">
    <property type="entry name" value="Spore Coat Polysaccharide Biosynthesis Protein SpsA, Chain A"/>
    <property type="match status" value="1"/>
</dbReference>
<dbReference type="PANTHER" id="PTHR43630">
    <property type="entry name" value="POLY-BETA-1,6-N-ACETYL-D-GLUCOSAMINE SYNTHASE"/>
    <property type="match status" value="1"/>
</dbReference>
<dbReference type="SUPFAM" id="SSF53448">
    <property type="entry name" value="Nucleotide-diphospho-sugar transferases"/>
    <property type="match status" value="1"/>
</dbReference>
<dbReference type="InterPro" id="IPR001173">
    <property type="entry name" value="Glyco_trans_2-like"/>
</dbReference>
<evidence type="ECO:0000313" key="5">
    <source>
        <dbReference type="Proteomes" id="UP000287766"/>
    </source>
</evidence>